<keyword evidence="13" id="KW-1185">Reference proteome</keyword>
<keyword evidence="3 6" id="KW-0597">Phosphoprotein</keyword>
<keyword evidence="7" id="KW-1133">Transmembrane helix</keyword>
<dbReference type="InterPro" id="IPR036097">
    <property type="entry name" value="HisK_dim/P_sf"/>
</dbReference>
<keyword evidence="7" id="KW-0472">Membrane</keyword>
<dbReference type="SUPFAM" id="SSF47226">
    <property type="entry name" value="Histidine-containing phosphotransfer domain, HPT domain"/>
    <property type="match status" value="1"/>
</dbReference>
<keyword evidence="4" id="KW-0902">Two-component regulatory system</keyword>
<feature type="modified residue" description="Phosphohistidine" evidence="5">
    <location>
        <position position="1112"/>
    </location>
</feature>
<dbReference type="Pfam" id="PF01627">
    <property type="entry name" value="Hpt"/>
    <property type="match status" value="1"/>
</dbReference>
<dbReference type="Gene3D" id="1.20.120.160">
    <property type="entry name" value="HPT domain"/>
    <property type="match status" value="1"/>
</dbReference>
<dbReference type="PROSITE" id="PS50894">
    <property type="entry name" value="HPT"/>
    <property type="match status" value="1"/>
</dbReference>
<dbReference type="SUPFAM" id="SSF47384">
    <property type="entry name" value="Homodimeric domain of signal transducing histidine kinase"/>
    <property type="match status" value="1"/>
</dbReference>
<dbReference type="SMART" id="SM00388">
    <property type="entry name" value="HisKA"/>
    <property type="match status" value="1"/>
</dbReference>
<protein>
    <recommendedName>
        <fullName evidence="2">histidine kinase</fullName>
        <ecNumber evidence="2">2.7.13.3</ecNumber>
    </recommendedName>
</protein>
<dbReference type="AlphaFoldDB" id="A0A840BKG5"/>
<dbReference type="SUPFAM" id="SSF53850">
    <property type="entry name" value="Periplasmic binding protein-like II"/>
    <property type="match status" value="2"/>
</dbReference>
<feature type="transmembrane region" description="Helical" evidence="7">
    <location>
        <begin position="520"/>
        <end position="542"/>
    </location>
</feature>
<feature type="domain" description="Response regulatory" evidence="10">
    <location>
        <begin position="922"/>
        <end position="1041"/>
    </location>
</feature>
<dbReference type="InterPro" id="IPR008207">
    <property type="entry name" value="Sig_transdc_His_kin_Hpt_dom"/>
</dbReference>
<evidence type="ECO:0000256" key="4">
    <source>
        <dbReference type="ARBA" id="ARBA00023012"/>
    </source>
</evidence>
<feature type="domain" description="HPt" evidence="11">
    <location>
        <begin position="1073"/>
        <end position="1166"/>
    </location>
</feature>
<accession>A0A840BKG5</accession>
<keyword evidence="7" id="KW-0812">Transmembrane</keyword>
<comment type="caution">
    <text evidence="12">The sequence shown here is derived from an EMBL/GenBank/DDBJ whole genome shotgun (WGS) entry which is preliminary data.</text>
</comment>
<dbReference type="InterPro" id="IPR036641">
    <property type="entry name" value="HPT_dom_sf"/>
</dbReference>
<dbReference type="SMART" id="SM00062">
    <property type="entry name" value="PBPb"/>
    <property type="match status" value="2"/>
</dbReference>
<dbReference type="Pfam" id="PF00512">
    <property type="entry name" value="HisKA"/>
    <property type="match status" value="1"/>
</dbReference>
<proteinExistence type="predicted"/>
<dbReference type="EMBL" id="JACIET010000002">
    <property type="protein sequence ID" value="MBB4014051.1"/>
    <property type="molecule type" value="Genomic_DNA"/>
</dbReference>
<dbReference type="Proteomes" id="UP000561045">
    <property type="component" value="Unassembled WGS sequence"/>
</dbReference>
<evidence type="ECO:0000259" key="11">
    <source>
        <dbReference type="PROSITE" id="PS50894"/>
    </source>
</evidence>
<evidence type="ECO:0000256" key="2">
    <source>
        <dbReference type="ARBA" id="ARBA00012438"/>
    </source>
</evidence>
<dbReference type="InterPro" id="IPR004358">
    <property type="entry name" value="Sig_transdc_His_kin-like_C"/>
</dbReference>
<sequence length="1170" mass="125379">MLRIRSLLFGAALCALAAFGLPALAAPVDAMPAERAWLAAHPVVRVGVARQDWTPIEQFSPEGRYTGMSADMLDLIARRIGMTYEIQVERDAATLFAKLRAGEIDVVPTIGRTGARERYMAFSQPYLDTPVVMVARSDASGLTPDAALEGRTVAVEEGFAAAELVPQRYPRARLLKLPDTAAALRAVAEGRADAYFGALAPAQYVVERDLLANLAVRGPIQIDSGLRLGVGLHASALAPLLDRAIASLDAGERDAVVRRWAPVALQLAPVAVPLQLDAAQRAWLSAHPRLRVGYIADYAPFTERAADGSMRGLFADKLDLIARRLGVGIDPPRAFTLAQLQRALAAREIDIALGLSRSVEREEYARFVGPLLTTATVAVTRAEGDFFHDPGQYLGKPVAMKRGHFLVPRLGRNYPGIRILEFATLDQALDAVARGEAEASFNDLATVAPRLAERYAGVLKVAGSWVDAPSEVHFAVRSDWPELATVLRLANDSLTPAENHALAERWLVPKYRFEVPWQKVMVVALPVLAALVLVIGIVIVWNRRLRSEVERRTASERALAEARDAALDSADRKAAFLAALSHEMRTPMNGVTGMVDALAHTPLDENQHFQLGVVSRSAHVALSILNDALDLARIEAGRFALDQKPSDVRALAEDVAALFAPMAAERGLALQLSCAPQLPPLVLDGLRVRQVIANLVSNAIRYTERGSVRIKLDGAPLTTRRWRLRLEVEDSGRGIPESERYRLFQPFEALGGPGSPGTGLGLAICRALADAMGGTLEYARGENGGSRFEFALEADSALLASSDERAFVGICVRVVIADPFWRAECEAWLRNWGAHPVGPDAREFSQLTLSDGAPPLPGQPCVTLQRDPGGSVRGGKGGRVVLAAEPLLPSRLHQALSKALDPTPVEAPMAVAEAGQAAPSRVVLVVDDEPLNLRVAKELLALMGFDAELAGESQAGFEAFCSRRFAAVLLDYRMPGEDGISLASRMRMRERHRGLDATPIAAVTADGSETTASACRAAGMDAVVLKPLTLETLHAALTQLGCAPAMPPQGLVTETLPDEDSNPLAHLAALLGSAERAHGIAIGFVTASAEDLRALREKLEIEDLEAVRFLAHRIKGGARNAGFERVGEAAAALEVAAKGGDAAASRRLTVPLGRALERLKARLDALDPPA</sequence>
<evidence type="ECO:0000313" key="12">
    <source>
        <dbReference type="EMBL" id="MBB4014051.1"/>
    </source>
</evidence>
<evidence type="ECO:0000256" key="3">
    <source>
        <dbReference type="ARBA" id="ARBA00022553"/>
    </source>
</evidence>
<dbReference type="InterPro" id="IPR003594">
    <property type="entry name" value="HATPase_dom"/>
</dbReference>
<dbReference type="CDD" id="cd01007">
    <property type="entry name" value="PBP2_BvgS_HisK_like"/>
    <property type="match status" value="2"/>
</dbReference>
<dbReference type="Pfam" id="PF00072">
    <property type="entry name" value="Response_reg"/>
    <property type="match status" value="1"/>
</dbReference>
<dbReference type="Gene3D" id="3.30.565.10">
    <property type="entry name" value="Histidine kinase-like ATPase, C-terminal domain"/>
    <property type="match status" value="1"/>
</dbReference>
<dbReference type="PANTHER" id="PTHR45339:SF6">
    <property type="entry name" value="SENSORY HISTIDINE PROTEIN KINASE"/>
    <property type="match status" value="1"/>
</dbReference>
<dbReference type="InterPro" id="IPR001789">
    <property type="entry name" value="Sig_transdc_resp-reg_receiver"/>
</dbReference>
<dbReference type="SUPFAM" id="SSF55874">
    <property type="entry name" value="ATPase domain of HSP90 chaperone/DNA topoisomerase II/histidine kinase"/>
    <property type="match status" value="1"/>
</dbReference>
<evidence type="ECO:0000256" key="8">
    <source>
        <dbReference type="SAM" id="SignalP"/>
    </source>
</evidence>
<organism evidence="12 13">
    <name type="scientific">Niveibacterium umoris</name>
    <dbReference type="NCBI Taxonomy" id="1193620"/>
    <lineage>
        <taxon>Bacteria</taxon>
        <taxon>Pseudomonadati</taxon>
        <taxon>Pseudomonadota</taxon>
        <taxon>Betaproteobacteria</taxon>
        <taxon>Rhodocyclales</taxon>
        <taxon>Rhodocyclaceae</taxon>
        <taxon>Niveibacterium</taxon>
    </lineage>
</organism>
<dbReference type="PRINTS" id="PR00344">
    <property type="entry name" value="BCTRLSENSOR"/>
</dbReference>
<dbReference type="CDD" id="cd17546">
    <property type="entry name" value="REC_hyHK_CKI1_RcsC-like"/>
    <property type="match status" value="1"/>
</dbReference>
<reference evidence="12 13" key="1">
    <citation type="submission" date="2020-08" db="EMBL/GenBank/DDBJ databases">
        <title>Genomic Encyclopedia of Type Strains, Phase IV (KMG-IV): sequencing the most valuable type-strain genomes for metagenomic binning, comparative biology and taxonomic classification.</title>
        <authorList>
            <person name="Goeker M."/>
        </authorList>
    </citation>
    <scope>NUCLEOTIDE SEQUENCE [LARGE SCALE GENOMIC DNA]</scope>
    <source>
        <strain evidence="12 13">DSM 106739</strain>
    </source>
</reference>
<dbReference type="InterPro" id="IPR005467">
    <property type="entry name" value="His_kinase_dom"/>
</dbReference>
<dbReference type="InterPro" id="IPR003661">
    <property type="entry name" value="HisK_dim/P_dom"/>
</dbReference>
<dbReference type="GO" id="GO:0000155">
    <property type="term" value="F:phosphorelay sensor kinase activity"/>
    <property type="evidence" value="ECO:0007669"/>
    <property type="project" value="InterPro"/>
</dbReference>
<dbReference type="Gene3D" id="3.40.50.2300">
    <property type="match status" value="1"/>
</dbReference>
<dbReference type="InterPro" id="IPR011006">
    <property type="entry name" value="CheY-like_superfamily"/>
</dbReference>
<dbReference type="RefSeq" id="WP_183635952.1">
    <property type="nucleotide sequence ID" value="NZ_BAABLE010000005.1"/>
</dbReference>
<feature type="modified residue" description="4-aspartylphosphate" evidence="6">
    <location>
        <position position="971"/>
    </location>
</feature>
<dbReference type="Gene3D" id="1.10.287.130">
    <property type="match status" value="1"/>
</dbReference>
<dbReference type="InterPro" id="IPR001638">
    <property type="entry name" value="Solute-binding_3/MltF_N"/>
</dbReference>
<dbReference type="PROSITE" id="PS50109">
    <property type="entry name" value="HIS_KIN"/>
    <property type="match status" value="1"/>
</dbReference>
<dbReference type="Pfam" id="PF02518">
    <property type="entry name" value="HATPase_c"/>
    <property type="match status" value="1"/>
</dbReference>
<evidence type="ECO:0000313" key="13">
    <source>
        <dbReference type="Proteomes" id="UP000561045"/>
    </source>
</evidence>
<keyword evidence="8" id="KW-0732">Signal</keyword>
<dbReference type="SUPFAM" id="SSF52172">
    <property type="entry name" value="CheY-like"/>
    <property type="match status" value="1"/>
</dbReference>
<name>A0A840BKG5_9RHOO</name>
<dbReference type="Gene3D" id="3.40.190.10">
    <property type="entry name" value="Periplasmic binding protein-like II"/>
    <property type="match status" value="4"/>
</dbReference>
<dbReference type="InterPro" id="IPR036890">
    <property type="entry name" value="HATPase_C_sf"/>
</dbReference>
<evidence type="ECO:0000256" key="6">
    <source>
        <dbReference type="PROSITE-ProRule" id="PRU00169"/>
    </source>
</evidence>
<feature type="domain" description="Histidine kinase" evidence="9">
    <location>
        <begin position="579"/>
        <end position="796"/>
    </location>
</feature>
<dbReference type="SMART" id="SM00073">
    <property type="entry name" value="HPT"/>
    <property type="match status" value="1"/>
</dbReference>
<evidence type="ECO:0000256" key="1">
    <source>
        <dbReference type="ARBA" id="ARBA00000085"/>
    </source>
</evidence>
<feature type="chain" id="PRO_5032678159" description="histidine kinase" evidence="8">
    <location>
        <begin position="26"/>
        <end position="1170"/>
    </location>
</feature>
<dbReference type="Pfam" id="PF00497">
    <property type="entry name" value="SBP_bac_3"/>
    <property type="match status" value="2"/>
</dbReference>
<keyword evidence="12" id="KW-0418">Kinase</keyword>
<dbReference type="SMART" id="SM00387">
    <property type="entry name" value="HATPase_c"/>
    <property type="match status" value="1"/>
</dbReference>
<evidence type="ECO:0000256" key="7">
    <source>
        <dbReference type="SAM" id="Phobius"/>
    </source>
</evidence>
<dbReference type="EC" id="2.7.13.3" evidence="2"/>
<evidence type="ECO:0000259" key="9">
    <source>
        <dbReference type="PROSITE" id="PS50109"/>
    </source>
</evidence>
<dbReference type="CDD" id="cd00082">
    <property type="entry name" value="HisKA"/>
    <property type="match status" value="1"/>
</dbReference>
<dbReference type="PROSITE" id="PS50110">
    <property type="entry name" value="RESPONSE_REGULATORY"/>
    <property type="match status" value="1"/>
</dbReference>
<dbReference type="PANTHER" id="PTHR45339">
    <property type="entry name" value="HYBRID SIGNAL TRANSDUCTION HISTIDINE KINASE J"/>
    <property type="match status" value="1"/>
</dbReference>
<evidence type="ECO:0000259" key="10">
    <source>
        <dbReference type="PROSITE" id="PS50110"/>
    </source>
</evidence>
<comment type="catalytic activity">
    <reaction evidence="1">
        <text>ATP + protein L-histidine = ADP + protein N-phospho-L-histidine.</text>
        <dbReference type="EC" id="2.7.13.3"/>
    </reaction>
</comment>
<dbReference type="GO" id="GO:0005524">
    <property type="term" value="F:ATP binding"/>
    <property type="evidence" value="ECO:0007669"/>
    <property type="project" value="UniProtKB-KW"/>
</dbReference>
<dbReference type="SMART" id="SM00448">
    <property type="entry name" value="REC"/>
    <property type="match status" value="1"/>
</dbReference>
<feature type="signal peptide" evidence="8">
    <location>
        <begin position="1"/>
        <end position="25"/>
    </location>
</feature>
<keyword evidence="12" id="KW-0808">Transferase</keyword>
<gene>
    <name evidence="12" type="ORF">GGR36_003397</name>
</gene>
<evidence type="ECO:0000256" key="5">
    <source>
        <dbReference type="PROSITE-ProRule" id="PRU00110"/>
    </source>
</evidence>
<dbReference type="GO" id="GO:0005886">
    <property type="term" value="C:plasma membrane"/>
    <property type="evidence" value="ECO:0007669"/>
    <property type="project" value="UniProtKB-SubCell"/>
</dbReference>